<protein>
    <submittedName>
        <fullName evidence="1">Uncharacterized protein</fullName>
    </submittedName>
</protein>
<name>A0A0C9LVR0_9FUNG</name>
<evidence type="ECO:0000313" key="1">
    <source>
        <dbReference type="EMBL" id="GAN07210.1"/>
    </source>
</evidence>
<sequence length="89" mass="9950">MPLLLPGDKLTRRDYEFISLCRRLANLARNVGDYIVLIPDAVPSAVVRRCCEADLITLIDGLKERLPSFLDGVSLALEEDSVDLSEINY</sequence>
<dbReference type="EMBL" id="DF836441">
    <property type="protein sequence ID" value="GAN07210.1"/>
    <property type="molecule type" value="Genomic_DNA"/>
</dbReference>
<accession>A0A0C9LVR0</accession>
<dbReference type="Proteomes" id="UP000053815">
    <property type="component" value="Unassembled WGS sequence"/>
</dbReference>
<reference evidence="1" key="1">
    <citation type="submission" date="2014-09" db="EMBL/GenBank/DDBJ databases">
        <title>Draft genome sequence of an oleaginous Mucoromycotina fungus Mucor ambiguus NBRC6742.</title>
        <authorList>
            <person name="Takeda I."/>
            <person name="Yamane N."/>
            <person name="Morita T."/>
            <person name="Tamano K."/>
            <person name="Machida M."/>
            <person name="Baker S."/>
            <person name="Koike H."/>
        </authorList>
    </citation>
    <scope>NUCLEOTIDE SEQUENCE</scope>
    <source>
        <strain evidence="1">NBRC 6742</strain>
    </source>
</reference>
<dbReference type="AlphaFoldDB" id="A0A0C9LVR0"/>
<evidence type="ECO:0000313" key="2">
    <source>
        <dbReference type="Proteomes" id="UP000053815"/>
    </source>
</evidence>
<organism evidence="1">
    <name type="scientific">Mucor ambiguus</name>
    <dbReference type="NCBI Taxonomy" id="91626"/>
    <lineage>
        <taxon>Eukaryota</taxon>
        <taxon>Fungi</taxon>
        <taxon>Fungi incertae sedis</taxon>
        <taxon>Mucoromycota</taxon>
        <taxon>Mucoromycotina</taxon>
        <taxon>Mucoromycetes</taxon>
        <taxon>Mucorales</taxon>
        <taxon>Mucorineae</taxon>
        <taxon>Mucoraceae</taxon>
        <taxon>Mucor</taxon>
    </lineage>
</organism>
<proteinExistence type="predicted"/>
<keyword evidence="2" id="KW-1185">Reference proteome</keyword>
<gene>
    <name evidence="1" type="ORF">MAM1_0152d06703</name>
</gene>